<dbReference type="InterPro" id="IPR005863">
    <property type="entry name" value="UDP-N-AcMur_synth"/>
</dbReference>
<protein>
    <recommendedName>
        <fullName evidence="10 11">UDP-N-acetylmuramoyl-tripeptide--D-alanyl-D-alanine ligase</fullName>
        <ecNumber evidence="10 11">6.3.2.10</ecNumber>
    </recommendedName>
    <alternativeName>
        <fullName evidence="10">D-alanyl-D-alanine-adding enzyme</fullName>
    </alternativeName>
</protein>
<evidence type="ECO:0000256" key="11">
    <source>
        <dbReference type="RuleBase" id="RU004136"/>
    </source>
</evidence>
<evidence type="ECO:0000256" key="6">
    <source>
        <dbReference type="ARBA" id="ARBA00022960"/>
    </source>
</evidence>
<comment type="pathway">
    <text evidence="10 11">Cell wall biogenesis; peptidoglycan biosynthesis.</text>
</comment>
<dbReference type="HAMAP" id="MF_02019">
    <property type="entry name" value="MurF"/>
    <property type="match status" value="1"/>
</dbReference>
<evidence type="ECO:0000256" key="1">
    <source>
        <dbReference type="ARBA" id="ARBA00022490"/>
    </source>
</evidence>
<name>A0A653ACS9_9BACT</name>
<keyword evidence="9 10" id="KW-0961">Cell wall biogenesis/degradation</keyword>
<dbReference type="GO" id="GO:0008360">
    <property type="term" value="P:regulation of cell shape"/>
    <property type="evidence" value="ECO:0007669"/>
    <property type="project" value="UniProtKB-KW"/>
</dbReference>
<reference evidence="14" key="1">
    <citation type="submission" date="2018-07" db="EMBL/GenBank/DDBJ databases">
        <authorList>
            <consortium name="Genoscope - CEA"/>
            <person name="William W."/>
        </authorList>
    </citation>
    <scope>NUCLEOTIDE SEQUENCE</scope>
    <source>
        <strain evidence="14">IK1</strain>
    </source>
</reference>
<dbReference type="InterPro" id="IPR035911">
    <property type="entry name" value="MurE/MurF_N"/>
</dbReference>
<dbReference type="GO" id="GO:0051301">
    <property type="term" value="P:cell division"/>
    <property type="evidence" value="ECO:0007669"/>
    <property type="project" value="UniProtKB-KW"/>
</dbReference>
<dbReference type="Gene3D" id="3.40.1190.10">
    <property type="entry name" value="Mur-like, catalytic domain"/>
    <property type="match status" value="1"/>
</dbReference>
<dbReference type="InterPro" id="IPR036615">
    <property type="entry name" value="Mur_ligase_C_dom_sf"/>
</dbReference>
<evidence type="ECO:0000256" key="10">
    <source>
        <dbReference type="HAMAP-Rule" id="MF_02019"/>
    </source>
</evidence>
<evidence type="ECO:0000256" key="7">
    <source>
        <dbReference type="ARBA" id="ARBA00022984"/>
    </source>
</evidence>
<evidence type="ECO:0000259" key="12">
    <source>
        <dbReference type="Pfam" id="PF02875"/>
    </source>
</evidence>
<evidence type="ECO:0000256" key="2">
    <source>
        <dbReference type="ARBA" id="ARBA00022598"/>
    </source>
</evidence>
<dbReference type="GO" id="GO:0071555">
    <property type="term" value="P:cell wall organization"/>
    <property type="evidence" value="ECO:0007669"/>
    <property type="project" value="UniProtKB-KW"/>
</dbReference>
<dbReference type="GO" id="GO:0005737">
    <property type="term" value="C:cytoplasm"/>
    <property type="evidence" value="ECO:0007669"/>
    <property type="project" value="UniProtKB-SubCell"/>
</dbReference>
<dbReference type="GO" id="GO:0009252">
    <property type="term" value="P:peptidoglycan biosynthetic process"/>
    <property type="evidence" value="ECO:0007669"/>
    <property type="project" value="UniProtKB-UniRule"/>
</dbReference>
<dbReference type="GO" id="GO:0005524">
    <property type="term" value="F:ATP binding"/>
    <property type="evidence" value="ECO:0007669"/>
    <property type="project" value="UniProtKB-UniRule"/>
</dbReference>
<evidence type="ECO:0000256" key="8">
    <source>
        <dbReference type="ARBA" id="ARBA00023306"/>
    </source>
</evidence>
<evidence type="ECO:0000259" key="13">
    <source>
        <dbReference type="Pfam" id="PF08245"/>
    </source>
</evidence>
<evidence type="ECO:0000256" key="9">
    <source>
        <dbReference type="ARBA" id="ARBA00023316"/>
    </source>
</evidence>
<keyword evidence="7 10" id="KW-0573">Peptidoglycan synthesis</keyword>
<dbReference type="SUPFAM" id="SSF63418">
    <property type="entry name" value="MurE/MurF N-terminal domain"/>
    <property type="match status" value="1"/>
</dbReference>
<dbReference type="Pfam" id="PF02875">
    <property type="entry name" value="Mur_ligase_C"/>
    <property type="match status" value="1"/>
</dbReference>
<keyword evidence="6 10" id="KW-0133">Cell shape</keyword>
<dbReference type="InterPro" id="IPR013221">
    <property type="entry name" value="Mur_ligase_cen"/>
</dbReference>
<keyword evidence="8 10" id="KW-0131">Cell cycle</keyword>
<keyword evidence="3 10" id="KW-0132">Cell division</keyword>
<dbReference type="PANTHER" id="PTHR43024:SF1">
    <property type="entry name" value="UDP-N-ACETYLMURAMOYL-TRIPEPTIDE--D-ALANYL-D-ALANINE LIGASE"/>
    <property type="match status" value="1"/>
</dbReference>
<keyword evidence="4 10" id="KW-0547">Nucleotide-binding</keyword>
<dbReference type="Pfam" id="PF08245">
    <property type="entry name" value="Mur_ligase_M"/>
    <property type="match status" value="1"/>
</dbReference>
<dbReference type="InterPro" id="IPR036565">
    <property type="entry name" value="Mur-like_cat_sf"/>
</dbReference>
<feature type="domain" description="Mur ligase C-terminal" evidence="12">
    <location>
        <begin position="314"/>
        <end position="427"/>
    </location>
</feature>
<dbReference type="PANTHER" id="PTHR43024">
    <property type="entry name" value="UDP-N-ACETYLMURAMOYL-TRIPEPTIDE--D-ALANYL-D-ALANINE LIGASE"/>
    <property type="match status" value="1"/>
</dbReference>
<dbReference type="SUPFAM" id="SSF53244">
    <property type="entry name" value="MurD-like peptide ligases, peptide-binding domain"/>
    <property type="match status" value="1"/>
</dbReference>
<gene>
    <name evidence="10" type="primary">murF</name>
    <name evidence="14" type="ORF">TRIP_D310255</name>
</gene>
<proteinExistence type="inferred from homology"/>
<evidence type="ECO:0000256" key="3">
    <source>
        <dbReference type="ARBA" id="ARBA00022618"/>
    </source>
</evidence>
<dbReference type="Gene3D" id="3.40.1390.10">
    <property type="entry name" value="MurE/MurF, N-terminal domain"/>
    <property type="match status" value="1"/>
</dbReference>
<dbReference type="EC" id="6.3.2.10" evidence="10 11"/>
<organism evidence="14">
    <name type="scientific">uncultured Paludibacter sp</name>
    <dbReference type="NCBI Taxonomy" id="497635"/>
    <lineage>
        <taxon>Bacteria</taxon>
        <taxon>Pseudomonadati</taxon>
        <taxon>Bacteroidota</taxon>
        <taxon>Bacteroidia</taxon>
        <taxon>Bacteroidales</taxon>
        <taxon>Paludibacteraceae</taxon>
        <taxon>Paludibacter</taxon>
        <taxon>environmental samples</taxon>
    </lineage>
</organism>
<keyword evidence="1 10" id="KW-0963">Cytoplasm</keyword>
<dbReference type="Gene3D" id="3.90.190.20">
    <property type="entry name" value="Mur ligase, C-terminal domain"/>
    <property type="match status" value="1"/>
</dbReference>
<comment type="similarity">
    <text evidence="10">Belongs to the MurCDEF family. MurF subfamily.</text>
</comment>
<dbReference type="InterPro" id="IPR051046">
    <property type="entry name" value="MurCDEF_CellWall_CoF430Synth"/>
</dbReference>
<comment type="function">
    <text evidence="10 11">Involved in cell wall formation. Catalyzes the final step in the synthesis of UDP-N-acetylmuramoyl-pentapeptide, the precursor of murein.</text>
</comment>
<dbReference type="AlphaFoldDB" id="A0A653ACS9"/>
<dbReference type="GO" id="GO:0008766">
    <property type="term" value="F:UDP-N-acetylmuramoylalanyl-D-glutamyl-2,6-diaminopimelate-D-alanyl-D-alanine ligase activity"/>
    <property type="evidence" value="ECO:0007669"/>
    <property type="project" value="RHEA"/>
</dbReference>
<evidence type="ECO:0000256" key="4">
    <source>
        <dbReference type="ARBA" id="ARBA00022741"/>
    </source>
</evidence>
<keyword evidence="2 10" id="KW-0436">Ligase</keyword>
<dbReference type="UniPathway" id="UPA00219"/>
<comment type="subcellular location">
    <subcellularLocation>
        <location evidence="10 11">Cytoplasm</location>
    </subcellularLocation>
</comment>
<accession>A0A653ACS9</accession>
<dbReference type="InterPro" id="IPR004101">
    <property type="entry name" value="Mur_ligase_C"/>
</dbReference>
<keyword evidence="5 10" id="KW-0067">ATP-binding</keyword>
<dbReference type="EMBL" id="UPXZ01000025">
    <property type="protein sequence ID" value="VBB45860.1"/>
    <property type="molecule type" value="Genomic_DNA"/>
</dbReference>
<dbReference type="SUPFAM" id="SSF53623">
    <property type="entry name" value="MurD-like peptide ligases, catalytic domain"/>
    <property type="match status" value="1"/>
</dbReference>
<sequence length="439" mass="49073">MKLYEIFQKHPVISTDSRNCPEGCTFFALKGENFNANAFALSALEKGASFAVVDEKEYAVDERFILVENVLETLQSLARYHRRQLKTTIIGITGTNGKTTTKELIASVLKEKYNTHFTQGNLNNHIGVPLTLLQLKPEHEMAVIEMGANHPGEIKLLSEIALPDYGIITNVGKAHLEGFGSFEGVMKTKAELYDYIFAEGEKIFLNTGNDYLVSMAKKSGFKTEDKIIAYKILSNFETLTKLASEQATGRILSCSPLLKLECSVKNETFDIQTNLIGTYNAENVLAAAAIGNYFGVDNQLIKNALEKYTPRNNRSQLTVTENNKLVVDAYNANPTSMRAAILNFSQMEVKDKTLILGDMLELGEQSAEEHQKIVDLLKENQLSDVILVGKDFKNTKNTFTCYDSVEDLKEILQKKPIKNRFILVKGSHGIHLEKLIENL</sequence>
<evidence type="ECO:0000256" key="5">
    <source>
        <dbReference type="ARBA" id="ARBA00022840"/>
    </source>
</evidence>
<dbReference type="NCBIfam" id="TIGR01143">
    <property type="entry name" value="murF"/>
    <property type="match status" value="1"/>
</dbReference>
<feature type="binding site" evidence="10">
    <location>
        <begin position="94"/>
        <end position="100"/>
    </location>
    <ligand>
        <name>ATP</name>
        <dbReference type="ChEBI" id="CHEBI:30616"/>
    </ligand>
</feature>
<evidence type="ECO:0000313" key="14">
    <source>
        <dbReference type="EMBL" id="VBB45860.1"/>
    </source>
</evidence>
<comment type="catalytic activity">
    <reaction evidence="10 11">
        <text>D-alanyl-D-alanine + UDP-N-acetyl-alpha-D-muramoyl-L-alanyl-gamma-D-glutamyl-meso-2,6-diaminopimelate + ATP = UDP-N-acetyl-alpha-D-muramoyl-L-alanyl-gamma-D-glutamyl-meso-2,6-diaminopimeloyl-D-alanyl-D-alanine + ADP + phosphate + H(+)</text>
        <dbReference type="Rhea" id="RHEA:28374"/>
        <dbReference type="ChEBI" id="CHEBI:15378"/>
        <dbReference type="ChEBI" id="CHEBI:30616"/>
        <dbReference type="ChEBI" id="CHEBI:43474"/>
        <dbReference type="ChEBI" id="CHEBI:57822"/>
        <dbReference type="ChEBI" id="CHEBI:61386"/>
        <dbReference type="ChEBI" id="CHEBI:83905"/>
        <dbReference type="ChEBI" id="CHEBI:456216"/>
        <dbReference type="EC" id="6.3.2.10"/>
    </reaction>
</comment>
<dbReference type="GO" id="GO:0047480">
    <property type="term" value="F:UDP-N-acetylmuramoyl-tripeptide-D-alanyl-D-alanine ligase activity"/>
    <property type="evidence" value="ECO:0007669"/>
    <property type="project" value="UniProtKB-UniRule"/>
</dbReference>
<feature type="domain" description="Mur ligase central" evidence="13">
    <location>
        <begin position="92"/>
        <end position="290"/>
    </location>
</feature>